<gene>
    <name evidence="8" type="ORF">BZG36_01510</name>
</gene>
<dbReference type="GO" id="GO:0004674">
    <property type="term" value="F:protein serine/threonine kinase activity"/>
    <property type="evidence" value="ECO:0007669"/>
    <property type="project" value="UniProtKB-KW"/>
</dbReference>
<dbReference type="PROSITE" id="PS00108">
    <property type="entry name" value="PROTEIN_KINASE_ST"/>
    <property type="match status" value="1"/>
</dbReference>
<evidence type="ECO:0000313" key="9">
    <source>
        <dbReference type="Proteomes" id="UP000242875"/>
    </source>
</evidence>
<evidence type="ECO:0000256" key="5">
    <source>
        <dbReference type="ARBA" id="ARBA00022840"/>
    </source>
</evidence>
<dbReference type="Proteomes" id="UP000242875">
    <property type="component" value="Unassembled WGS sequence"/>
</dbReference>
<dbReference type="SMART" id="SM00239">
    <property type="entry name" value="C2"/>
    <property type="match status" value="1"/>
</dbReference>
<dbReference type="SUPFAM" id="SSF49562">
    <property type="entry name" value="C2 domain (Calcium/lipid-binding domain, CaLB)"/>
    <property type="match status" value="1"/>
</dbReference>
<name>A0A261Y4Y5_9FUNG</name>
<dbReference type="Gene3D" id="1.10.510.10">
    <property type="entry name" value="Transferase(Phosphotransferase) domain 1"/>
    <property type="match status" value="1"/>
</dbReference>
<dbReference type="InterPro" id="IPR000719">
    <property type="entry name" value="Prot_kinase_dom"/>
</dbReference>
<keyword evidence="3" id="KW-0547">Nucleotide-binding</keyword>
<feature type="region of interest" description="Disordered" evidence="6">
    <location>
        <begin position="87"/>
        <end position="111"/>
    </location>
</feature>
<evidence type="ECO:0000313" key="8">
    <source>
        <dbReference type="EMBL" id="OZJ05661.1"/>
    </source>
</evidence>
<proteinExistence type="predicted"/>
<dbReference type="FunFam" id="1.10.510.10:FF:000008">
    <property type="entry name" value="Non-specific serine/threonine protein kinase"/>
    <property type="match status" value="1"/>
</dbReference>
<feature type="region of interest" description="Disordered" evidence="6">
    <location>
        <begin position="632"/>
        <end position="660"/>
    </location>
</feature>
<evidence type="ECO:0000256" key="4">
    <source>
        <dbReference type="ARBA" id="ARBA00022777"/>
    </source>
</evidence>
<evidence type="ECO:0000256" key="3">
    <source>
        <dbReference type="ARBA" id="ARBA00022741"/>
    </source>
</evidence>
<feature type="region of interest" description="Disordered" evidence="6">
    <location>
        <begin position="124"/>
        <end position="143"/>
    </location>
</feature>
<feature type="region of interest" description="Disordered" evidence="6">
    <location>
        <begin position="754"/>
        <end position="817"/>
    </location>
</feature>
<feature type="domain" description="Protein kinase" evidence="7">
    <location>
        <begin position="325"/>
        <end position="611"/>
    </location>
</feature>
<dbReference type="SMART" id="SM00220">
    <property type="entry name" value="S_TKc"/>
    <property type="match status" value="1"/>
</dbReference>
<evidence type="ECO:0000256" key="6">
    <source>
        <dbReference type="SAM" id="MobiDB-lite"/>
    </source>
</evidence>
<dbReference type="InterPro" id="IPR008271">
    <property type="entry name" value="Ser/Thr_kinase_AS"/>
</dbReference>
<reference evidence="8 9" key="1">
    <citation type="journal article" date="2017" name="Mycologia">
        <title>Bifiguratus adelaidae, gen. et sp. nov., a new member of Mucoromycotina in endophytic and soil-dwelling habitats.</title>
        <authorList>
            <person name="Torres-Cruz T.J."/>
            <person name="Billingsley Tobias T.L."/>
            <person name="Almatruk M."/>
            <person name="Hesse C."/>
            <person name="Kuske C.R."/>
            <person name="Desiro A."/>
            <person name="Benucci G.M."/>
            <person name="Bonito G."/>
            <person name="Stajich J.E."/>
            <person name="Dunlap C."/>
            <person name="Arnold A.E."/>
            <person name="Porras-Alfaro A."/>
        </authorList>
    </citation>
    <scope>NUCLEOTIDE SEQUENCE [LARGE SCALE GENOMIC DNA]</scope>
    <source>
        <strain evidence="8 9">AZ0501</strain>
    </source>
</reference>
<feature type="region of interest" description="Disordered" evidence="6">
    <location>
        <begin position="19"/>
        <end position="55"/>
    </location>
</feature>
<keyword evidence="5" id="KW-0067">ATP-binding</keyword>
<dbReference type="Gene3D" id="3.30.200.20">
    <property type="entry name" value="Phosphorylase Kinase, domain 1"/>
    <property type="match status" value="1"/>
</dbReference>
<keyword evidence="9" id="KW-1185">Reference proteome</keyword>
<dbReference type="Pfam" id="PF00069">
    <property type="entry name" value="Pkinase"/>
    <property type="match status" value="1"/>
</dbReference>
<keyword evidence="1" id="KW-0723">Serine/threonine-protein kinase</keyword>
<dbReference type="CDD" id="cd00030">
    <property type="entry name" value="C2"/>
    <property type="match status" value="1"/>
</dbReference>
<dbReference type="CDD" id="cd05123">
    <property type="entry name" value="STKc_AGC"/>
    <property type="match status" value="1"/>
</dbReference>
<dbReference type="InterPro" id="IPR011009">
    <property type="entry name" value="Kinase-like_dom_sf"/>
</dbReference>
<dbReference type="InterPro" id="IPR045270">
    <property type="entry name" value="STKc_AGC"/>
</dbReference>
<organism evidence="8 9">
    <name type="scientific">Bifiguratus adelaidae</name>
    <dbReference type="NCBI Taxonomy" id="1938954"/>
    <lineage>
        <taxon>Eukaryota</taxon>
        <taxon>Fungi</taxon>
        <taxon>Fungi incertae sedis</taxon>
        <taxon>Mucoromycota</taxon>
        <taxon>Mucoromycotina</taxon>
        <taxon>Endogonomycetes</taxon>
        <taxon>Endogonales</taxon>
        <taxon>Endogonales incertae sedis</taxon>
        <taxon>Bifiguratus</taxon>
    </lineage>
</organism>
<dbReference type="InterPro" id="IPR035892">
    <property type="entry name" value="C2_domain_sf"/>
</dbReference>
<evidence type="ECO:0000256" key="1">
    <source>
        <dbReference type="ARBA" id="ARBA00022527"/>
    </source>
</evidence>
<dbReference type="InterPro" id="IPR000008">
    <property type="entry name" value="C2_dom"/>
</dbReference>
<sequence length="817" mass="88625">MADLAESLFKLKNFGFHTSPATSPQLTGFARPPSASSDRRQGREVNHDVNGGNGPLDWNALRQNLTEGITTLSKGLSSGSFLGSWLVPGTGEAEDDQEDSGSPALPSPDKRTIPAKTFSHASPVTQVNKAHARSTSHDTPAIDIPRRDPLLVAHQSSESSILSTSMDAQCRIQITIVEARNLNLFTPAAQACVYAVCEYGQNCVVTGESGPGVGGSAEADIFTLAKMASCPQWRFDCEFPSPKQPYPVLVTLYNRNKASDGKEVCLGRACIQLKALDGSTLDTWLKLGPLEPSESASAITGDVRVQVTWVDAPSSKSNKPSLRDYQVIRPLARGSFGAVYLVRKRLAGHRDRHELDSPLSSSTSSIPLYALKVLSKRRLIATSSIRHTLSERSVLVATSLAQHPFIVRLHSAFQDPERLFFVMDFVGGGELFYHLERQGGRGFHVNTVRFLGAEVVEAIGWLHSCGIVYRDLKPENILLDPEGHIRLTDFGLCKPDLPQAPDHHTNTFCGTSEYVAPEMIKAQGYGYSVDWWAVGILLYEMGTGNVPFSHPNLKQLYAMISTSSVRYPPSMPANLRDLVSSLLVKDPVHRLGCAKDATESIPGQVKNHPFWGGLDWNLLKRRGIASPLKPVGPWGPVSELTKPPSNRDASASAHPKHAVKTQSYTVPVPSVVPTSRAPPGDDVDTILSASVSTVSTLDTDAIDAPGGRVGSTPLSGTWQREFLGFSYAGSVADPFDSPLPSRLDSASRIKSCSLEPDAPPLAQSLEHRPRQRVCSQESDDVTATFGIKTGNGQAEPEEVVEEDEDDEEDNDDEWEDV</sequence>
<dbReference type="EMBL" id="MVBO01000012">
    <property type="protein sequence ID" value="OZJ05661.1"/>
    <property type="molecule type" value="Genomic_DNA"/>
</dbReference>
<dbReference type="SUPFAM" id="SSF56112">
    <property type="entry name" value="Protein kinase-like (PK-like)"/>
    <property type="match status" value="1"/>
</dbReference>
<feature type="compositionally biased region" description="Basic and acidic residues" evidence="6">
    <location>
        <begin position="37"/>
        <end position="47"/>
    </location>
</feature>
<keyword evidence="2" id="KW-0808">Transferase</keyword>
<dbReference type="PROSITE" id="PS50011">
    <property type="entry name" value="PROTEIN_KINASE_DOM"/>
    <property type="match status" value="1"/>
</dbReference>
<keyword evidence="4" id="KW-0418">Kinase</keyword>
<dbReference type="AlphaFoldDB" id="A0A261Y4Y5"/>
<protein>
    <recommendedName>
        <fullName evidence="7">Protein kinase domain-containing protein</fullName>
    </recommendedName>
</protein>
<dbReference type="PANTHER" id="PTHR24351">
    <property type="entry name" value="RIBOSOMAL PROTEIN S6 KINASE"/>
    <property type="match status" value="1"/>
</dbReference>
<evidence type="ECO:0000256" key="2">
    <source>
        <dbReference type="ARBA" id="ARBA00022679"/>
    </source>
</evidence>
<accession>A0A261Y4Y5</accession>
<feature type="compositionally biased region" description="Acidic residues" evidence="6">
    <location>
        <begin position="795"/>
        <end position="817"/>
    </location>
</feature>
<comment type="caution">
    <text evidence="8">The sequence shown here is derived from an EMBL/GenBank/DDBJ whole genome shotgun (WGS) entry which is preliminary data.</text>
</comment>
<evidence type="ECO:0000259" key="7">
    <source>
        <dbReference type="PROSITE" id="PS50011"/>
    </source>
</evidence>
<dbReference type="Gene3D" id="2.60.40.150">
    <property type="entry name" value="C2 domain"/>
    <property type="match status" value="1"/>
</dbReference>
<dbReference type="GO" id="GO:0005524">
    <property type="term" value="F:ATP binding"/>
    <property type="evidence" value="ECO:0007669"/>
    <property type="project" value="UniProtKB-KW"/>
</dbReference>